<name>A0A438JQY4_VITVI</name>
<comment type="caution">
    <text evidence="1">The sequence shown here is derived from an EMBL/GenBank/DDBJ whole genome shotgun (WGS) entry which is preliminary data.</text>
</comment>
<protein>
    <submittedName>
        <fullName evidence="1">Uncharacterized protein</fullName>
    </submittedName>
</protein>
<proteinExistence type="predicted"/>
<gene>
    <name evidence="1" type="ORF">CK203_019698</name>
</gene>
<accession>A0A438JQY4</accession>
<organism evidence="1 2">
    <name type="scientific">Vitis vinifera</name>
    <name type="common">Grape</name>
    <dbReference type="NCBI Taxonomy" id="29760"/>
    <lineage>
        <taxon>Eukaryota</taxon>
        <taxon>Viridiplantae</taxon>
        <taxon>Streptophyta</taxon>
        <taxon>Embryophyta</taxon>
        <taxon>Tracheophyta</taxon>
        <taxon>Spermatophyta</taxon>
        <taxon>Magnoliopsida</taxon>
        <taxon>eudicotyledons</taxon>
        <taxon>Gunneridae</taxon>
        <taxon>Pentapetalae</taxon>
        <taxon>rosids</taxon>
        <taxon>Vitales</taxon>
        <taxon>Vitaceae</taxon>
        <taxon>Viteae</taxon>
        <taxon>Vitis</taxon>
    </lineage>
</organism>
<sequence>MVRTLKVSMKRKTFLVRLEGESGGKWCSLTEHSRGSVFALGFEKEEVGWLIEHLTKAIELKRREGQGLGATKKRVVFNSGGPLIEYRRKGKAVQGGKFYPQTCGSLYRSFTNVVREEGPRRGGLLPIGRWARTMMCECPTYFVNWVEVGCALAKKIRAKRCGDYRPLLSPVEKVVAKGKFGSRGEVQRRMDRITGDCPFIYGESENFNEGTGSSPSFDRGVRWGMGVHNFSCSGRR</sequence>
<evidence type="ECO:0000313" key="2">
    <source>
        <dbReference type="Proteomes" id="UP000288805"/>
    </source>
</evidence>
<dbReference type="EMBL" id="QGNW01000031">
    <property type="protein sequence ID" value="RVX11361.1"/>
    <property type="molecule type" value="Genomic_DNA"/>
</dbReference>
<reference evidence="1 2" key="1">
    <citation type="journal article" date="2018" name="PLoS Genet.">
        <title>Population sequencing reveals clonal diversity and ancestral inbreeding in the grapevine cultivar Chardonnay.</title>
        <authorList>
            <person name="Roach M.J."/>
            <person name="Johnson D.L."/>
            <person name="Bohlmann J."/>
            <person name="van Vuuren H.J."/>
            <person name="Jones S.J."/>
            <person name="Pretorius I.S."/>
            <person name="Schmidt S.A."/>
            <person name="Borneman A.R."/>
        </authorList>
    </citation>
    <scope>NUCLEOTIDE SEQUENCE [LARGE SCALE GENOMIC DNA]</scope>
    <source>
        <strain evidence="2">cv. Chardonnay</strain>
        <tissue evidence="1">Leaf</tissue>
    </source>
</reference>
<dbReference type="Proteomes" id="UP000288805">
    <property type="component" value="Unassembled WGS sequence"/>
</dbReference>
<evidence type="ECO:0000313" key="1">
    <source>
        <dbReference type="EMBL" id="RVX11361.1"/>
    </source>
</evidence>
<dbReference type="AlphaFoldDB" id="A0A438JQY4"/>